<comment type="caution">
    <text evidence="2">The sequence shown here is derived from an EMBL/GenBank/DDBJ whole genome shotgun (WGS) entry which is preliminary data.</text>
</comment>
<name>A0A210PWT9_MIZYE</name>
<evidence type="ECO:0000256" key="1">
    <source>
        <dbReference type="SAM" id="MobiDB-lite"/>
    </source>
</evidence>
<dbReference type="InterPro" id="IPR025048">
    <property type="entry name" value="DUF3987"/>
</dbReference>
<gene>
    <name evidence="2" type="ORF">KP79_PYT15967</name>
</gene>
<proteinExistence type="predicted"/>
<evidence type="ECO:0008006" key="4">
    <source>
        <dbReference type="Google" id="ProtNLM"/>
    </source>
</evidence>
<accession>A0A210PWT9</accession>
<feature type="region of interest" description="Disordered" evidence="1">
    <location>
        <begin position="374"/>
        <end position="402"/>
    </location>
</feature>
<dbReference type="Proteomes" id="UP000242188">
    <property type="component" value="Unassembled WGS sequence"/>
</dbReference>
<protein>
    <recommendedName>
        <fullName evidence="4">DUF3987 domain-containing protein</fullName>
    </recommendedName>
</protein>
<reference evidence="2 3" key="1">
    <citation type="journal article" date="2017" name="Nat. Ecol. Evol.">
        <title>Scallop genome provides insights into evolution of bilaterian karyotype and development.</title>
        <authorList>
            <person name="Wang S."/>
            <person name="Zhang J."/>
            <person name="Jiao W."/>
            <person name="Li J."/>
            <person name="Xun X."/>
            <person name="Sun Y."/>
            <person name="Guo X."/>
            <person name="Huan P."/>
            <person name="Dong B."/>
            <person name="Zhang L."/>
            <person name="Hu X."/>
            <person name="Sun X."/>
            <person name="Wang J."/>
            <person name="Zhao C."/>
            <person name="Wang Y."/>
            <person name="Wang D."/>
            <person name="Huang X."/>
            <person name="Wang R."/>
            <person name="Lv J."/>
            <person name="Li Y."/>
            <person name="Zhang Z."/>
            <person name="Liu B."/>
            <person name="Lu W."/>
            <person name="Hui Y."/>
            <person name="Liang J."/>
            <person name="Zhou Z."/>
            <person name="Hou R."/>
            <person name="Li X."/>
            <person name="Liu Y."/>
            <person name="Li H."/>
            <person name="Ning X."/>
            <person name="Lin Y."/>
            <person name="Zhao L."/>
            <person name="Xing Q."/>
            <person name="Dou J."/>
            <person name="Li Y."/>
            <person name="Mao J."/>
            <person name="Guo H."/>
            <person name="Dou H."/>
            <person name="Li T."/>
            <person name="Mu C."/>
            <person name="Jiang W."/>
            <person name="Fu Q."/>
            <person name="Fu X."/>
            <person name="Miao Y."/>
            <person name="Liu J."/>
            <person name="Yu Q."/>
            <person name="Li R."/>
            <person name="Liao H."/>
            <person name="Li X."/>
            <person name="Kong Y."/>
            <person name="Jiang Z."/>
            <person name="Chourrout D."/>
            <person name="Li R."/>
            <person name="Bao Z."/>
        </authorList>
    </citation>
    <scope>NUCLEOTIDE SEQUENCE [LARGE SCALE GENOMIC DNA]</scope>
    <source>
        <strain evidence="2 3">PY_sf001</strain>
    </source>
</reference>
<feature type="compositionally biased region" description="Low complexity" evidence="1">
    <location>
        <begin position="563"/>
        <end position="580"/>
    </location>
</feature>
<evidence type="ECO:0000313" key="3">
    <source>
        <dbReference type="Proteomes" id="UP000242188"/>
    </source>
</evidence>
<feature type="region of interest" description="Disordered" evidence="1">
    <location>
        <begin position="561"/>
        <end position="584"/>
    </location>
</feature>
<dbReference type="EMBL" id="NEDP02005434">
    <property type="protein sequence ID" value="OWF40939.1"/>
    <property type="molecule type" value="Genomic_DNA"/>
</dbReference>
<dbReference type="OrthoDB" id="6418715at2759"/>
<organism evidence="2 3">
    <name type="scientific">Mizuhopecten yessoensis</name>
    <name type="common">Japanese scallop</name>
    <name type="synonym">Patinopecten yessoensis</name>
    <dbReference type="NCBI Taxonomy" id="6573"/>
    <lineage>
        <taxon>Eukaryota</taxon>
        <taxon>Metazoa</taxon>
        <taxon>Spiralia</taxon>
        <taxon>Lophotrochozoa</taxon>
        <taxon>Mollusca</taxon>
        <taxon>Bivalvia</taxon>
        <taxon>Autobranchia</taxon>
        <taxon>Pteriomorphia</taxon>
        <taxon>Pectinida</taxon>
        <taxon>Pectinoidea</taxon>
        <taxon>Pectinidae</taxon>
        <taxon>Mizuhopecten</taxon>
    </lineage>
</organism>
<keyword evidence="3" id="KW-1185">Reference proteome</keyword>
<evidence type="ECO:0000313" key="2">
    <source>
        <dbReference type="EMBL" id="OWF40939.1"/>
    </source>
</evidence>
<dbReference type="Pfam" id="PF13148">
    <property type="entry name" value="DUF3987"/>
    <property type="match status" value="2"/>
</dbReference>
<dbReference type="AlphaFoldDB" id="A0A210PWT9"/>
<sequence>MAAAESSTNRNYLDRFRNAQRIRVNWSEILGTDVDRFVCGHAAILSCAKDLLLCPLLTAVASCMGPNTVIHVGQHWQETPVLWTVVAARRGERKSTVFRKVLSENLKLEQEIGALNSVNNDQSVPRQIIDEQNIKRLFQSEQDISTDHKDAPCSVYMVLDDLGSWISRNEIETERKAWDYGIFRRLYDGPDSPETNQGCQNYIQNKYINFSANVQALDLPAIFDQCDNEGLLERALLLCAPDWCPSLDKSEEMSHNSPSLQSVLSSVRNLHQVQTITYTFSPDGQTELQKCFDDIRNIKERYVDYERCRGSVNFASGHVVRLCAVLIALQNGLAMVNRGSFLPPKIIDQDTVRKAYSLVLGILRQKIALLLDPPKDEHTKNRMTHAHQSQMETAPDEEFESADSKNFKVTTSCIVSEEMDTKDIIEIEDREEYDNDDDIPRTATVSKIDLSNVPSSSIDFQISDIRSEPYVPSSNDIMILRDGYTTSYTAPRSHNIVAPSGGPVFPDQQMDVGQISNMLATNITGNTSLVTATSGYSQQNFDNQPPVPVSIHNLNLLAHDQTQSSAGASSSNSGRSPQSSYRPMPRQIFANKAKLNNRYSSNLYRMPDGEFLFKCCQKIRKLLTSKGRVVTASHACQYRLFPPVPLEQRVSSPRTTHPAWAATKFFEKLESLGLGCLLVFRGQSIKFQKNKLEDMTDDARQILAKIRLSEQDYVDSFSTATRQPTVTFGAHSQVDMSNT</sequence>